<dbReference type="RefSeq" id="XP_033530595.1">
    <property type="nucleotide sequence ID" value="XM_033678294.1"/>
</dbReference>
<feature type="compositionally biased region" description="Low complexity" evidence="1">
    <location>
        <begin position="219"/>
        <end position="228"/>
    </location>
</feature>
<name>A0A6G1FT69_9PEZI</name>
<feature type="compositionally biased region" description="Low complexity" evidence="1">
    <location>
        <begin position="590"/>
        <end position="604"/>
    </location>
</feature>
<feature type="compositionally biased region" description="Polar residues" evidence="1">
    <location>
        <begin position="371"/>
        <end position="380"/>
    </location>
</feature>
<evidence type="ECO:0000313" key="3">
    <source>
        <dbReference type="EMBL" id="KAF1808964.1"/>
    </source>
</evidence>
<reference evidence="5" key="2">
    <citation type="submission" date="2020-04" db="EMBL/GenBank/DDBJ databases">
        <authorList>
            <consortium name="NCBI Genome Project"/>
        </authorList>
    </citation>
    <scope>NUCLEOTIDE SEQUENCE</scope>
    <source>
        <strain evidence="5">CBS 781.70</strain>
    </source>
</reference>
<feature type="region of interest" description="Disordered" evidence="1">
    <location>
        <begin position="157"/>
        <end position="250"/>
    </location>
</feature>
<keyword evidence="2" id="KW-0472">Membrane</keyword>
<feature type="region of interest" description="Disordered" evidence="1">
    <location>
        <begin position="1"/>
        <end position="26"/>
    </location>
</feature>
<keyword evidence="2" id="KW-1133">Transmembrane helix</keyword>
<keyword evidence="4" id="KW-1185">Reference proteome</keyword>
<evidence type="ECO:0000256" key="2">
    <source>
        <dbReference type="SAM" id="Phobius"/>
    </source>
</evidence>
<evidence type="ECO:0000256" key="1">
    <source>
        <dbReference type="SAM" id="MobiDB-lite"/>
    </source>
</evidence>
<organism evidence="3">
    <name type="scientific">Eremomyces bilateralis CBS 781.70</name>
    <dbReference type="NCBI Taxonomy" id="1392243"/>
    <lineage>
        <taxon>Eukaryota</taxon>
        <taxon>Fungi</taxon>
        <taxon>Dikarya</taxon>
        <taxon>Ascomycota</taxon>
        <taxon>Pezizomycotina</taxon>
        <taxon>Dothideomycetes</taxon>
        <taxon>Dothideomycetes incertae sedis</taxon>
        <taxon>Eremomycetales</taxon>
        <taxon>Eremomycetaceae</taxon>
        <taxon>Eremomyces</taxon>
    </lineage>
</organism>
<dbReference type="Proteomes" id="UP000504638">
    <property type="component" value="Unplaced"/>
</dbReference>
<feature type="transmembrane region" description="Helical" evidence="2">
    <location>
        <begin position="77"/>
        <end position="100"/>
    </location>
</feature>
<reference evidence="5" key="3">
    <citation type="submission" date="2025-04" db="UniProtKB">
        <authorList>
            <consortium name="RefSeq"/>
        </authorList>
    </citation>
    <scope>IDENTIFICATION</scope>
    <source>
        <strain evidence="5">CBS 781.70</strain>
    </source>
</reference>
<feature type="compositionally biased region" description="Pro residues" evidence="1">
    <location>
        <begin position="340"/>
        <end position="353"/>
    </location>
</feature>
<dbReference type="CDD" id="cd12087">
    <property type="entry name" value="TM_EGFR-like"/>
    <property type="match status" value="1"/>
</dbReference>
<sequence length="652" mass="70092">MLPRQAGSSTDPFLSPTSSGEPSSVENGVPVCTWPGHCLGDTCSHENDCDHDWICIKDICSSCCYDPEQGTPLSTRAITGISIGGLVVVALVMGIAYYIWRARKNKRRKSEDHNEEFRSHDSEGIEKRRKDSQYSVSELRTDGIRVELGDALAIPVREIQTDGPQELEGDTAMPKFDTTAPRSTTIRNVQESSHADSAGASCETSLDMSRPHSRRQLVSLGSSPSSMSRVTPEPSPLAASQDVLHTSPSPFAPSLPPLSFSPSLNSSISAVSAITAVDPHSPPRLAEQKLPTQMDRGTARNHGKADQSLEDGYQPFSRGPFEKDPMRAKSCAAKLKPARVPTPPPPLTTPRPPRQSRSRPMITIPPRTRSRPMNRSNSQTRRSRSPPPPRKSRSPPPPTPPISPATMEKARLPGGDSEPASPEAPPRIASALRPLPLPSEVPMRPSASTTDLELRKRTVPPALDTHRNPPSARNSSRSDPHPPIPPLPEFVHLATHRASSSVPHLPSTIRPPPRPSTSIAQRIHPRSPIHSLPMPSIQPLALRGVPAGPATNNHRILKRTPELRRVPPFHSGRGSTDAVSGIPSARDPAGMDGDAGSESGSEYGGEVIDRYRTVWAAGMERAGAVGDGSGGQGGRVPSALGDYTLFRWPGGL</sequence>
<keyword evidence="2" id="KW-0812">Transmembrane</keyword>
<gene>
    <name evidence="3 5" type="ORF">P152DRAFT_452451</name>
</gene>
<dbReference type="GeneID" id="54418864"/>
<reference evidence="3 5" key="1">
    <citation type="submission" date="2020-01" db="EMBL/GenBank/DDBJ databases">
        <authorList>
            <consortium name="DOE Joint Genome Institute"/>
            <person name="Haridas S."/>
            <person name="Albert R."/>
            <person name="Binder M."/>
            <person name="Bloem J."/>
            <person name="Labutti K."/>
            <person name="Salamov A."/>
            <person name="Andreopoulos B."/>
            <person name="Baker S.E."/>
            <person name="Barry K."/>
            <person name="Bills G."/>
            <person name="Bluhm B.H."/>
            <person name="Cannon C."/>
            <person name="Castanera R."/>
            <person name="Culley D.E."/>
            <person name="Daum C."/>
            <person name="Ezra D."/>
            <person name="Gonzalez J.B."/>
            <person name="Henrissat B."/>
            <person name="Kuo A."/>
            <person name="Liang C."/>
            <person name="Lipzen A."/>
            <person name="Lutzoni F."/>
            <person name="Magnuson J."/>
            <person name="Mondo S."/>
            <person name="Nolan M."/>
            <person name="Ohm R."/>
            <person name="Pangilinan J."/>
            <person name="Park H.-J."/>
            <person name="Ramirez L."/>
            <person name="Alfaro M."/>
            <person name="Sun H."/>
            <person name="Tritt A."/>
            <person name="Yoshinaga Y."/>
            <person name="Zwiers L.-H."/>
            <person name="Turgeon B.G."/>
            <person name="Goodwin S.B."/>
            <person name="Spatafora J.W."/>
            <person name="Crous P.W."/>
            <person name="Grigoriev I.V."/>
        </authorList>
    </citation>
    <scope>NUCLEOTIDE SEQUENCE</scope>
    <source>
        <strain evidence="3 5">CBS 781.70</strain>
    </source>
</reference>
<dbReference type="OrthoDB" id="5244543at2759"/>
<protein>
    <submittedName>
        <fullName evidence="3 5">Uncharacterized protein</fullName>
    </submittedName>
</protein>
<feature type="region of interest" description="Disordered" evidence="1">
    <location>
        <begin position="279"/>
        <end position="519"/>
    </location>
</feature>
<feature type="compositionally biased region" description="Polar residues" evidence="1">
    <location>
        <begin position="180"/>
        <end position="192"/>
    </location>
</feature>
<dbReference type="AlphaFoldDB" id="A0A6G1FT69"/>
<feature type="compositionally biased region" description="Pro residues" evidence="1">
    <location>
        <begin position="385"/>
        <end position="403"/>
    </location>
</feature>
<feature type="compositionally biased region" description="Low complexity" evidence="1">
    <location>
        <begin position="468"/>
        <end position="477"/>
    </location>
</feature>
<feature type="region of interest" description="Disordered" evidence="1">
    <location>
        <begin position="565"/>
        <end position="604"/>
    </location>
</feature>
<dbReference type="EMBL" id="ML975177">
    <property type="protein sequence ID" value="KAF1808964.1"/>
    <property type="molecule type" value="Genomic_DNA"/>
</dbReference>
<proteinExistence type="predicted"/>
<evidence type="ECO:0000313" key="5">
    <source>
        <dbReference type="RefSeq" id="XP_033530595.1"/>
    </source>
</evidence>
<feature type="region of interest" description="Disordered" evidence="1">
    <location>
        <begin position="109"/>
        <end position="136"/>
    </location>
</feature>
<accession>A0A6G1FT69</accession>
<evidence type="ECO:0000313" key="4">
    <source>
        <dbReference type="Proteomes" id="UP000504638"/>
    </source>
</evidence>
<feature type="compositionally biased region" description="Basic and acidic residues" evidence="1">
    <location>
        <begin position="109"/>
        <end position="132"/>
    </location>
</feature>